<evidence type="ECO:0000313" key="4">
    <source>
        <dbReference type="EMBL" id="KAJ4334658.1"/>
    </source>
</evidence>
<feature type="region of interest" description="Disordered" evidence="1">
    <location>
        <begin position="284"/>
        <end position="307"/>
    </location>
</feature>
<name>A0A9W8WW75_9PLEO</name>
<sequence>MILKASTIASLLGVVARVSADVAPEITTLAEGYNYIAKLPCIDCPYLYQDNSNGENGPWTDRIDENALLLNISLPLDASHLSINNGALLTGSSTLPRLYASQVLQGFSTSDLRLRIDNNDLDTSGPSLGLSYGTSLSHIINSTALVYRFNIFSVHFTLPNQTPTTIPLSSSRQKVLELVLLPRPLHSVGDSGPGWEIVRIGLSERAKKGSKRRMRMMMFNDWDEFGRKGSPLHLLSSSSEGVVKYAASGFWSLSITILGVMVAFVVCVLGVVYAIEKHSGEFDQAQKGKGRRSASKGTGSWTDVEAAKGKSLSAGELGGRVGGSAAGVEKSD</sequence>
<feature type="transmembrane region" description="Helical" evidence="2">
    <location>
        <begin position="250"/>
        <end position="275"/>
    </location>
</feature>
<evidence type="ECO:0000256" key="2">
    <source>
        <dbReference type="SAM" id="Phobius"/>
    </source>
</evidence>
<dbReference type="EMBL" id="JAPEUV010000073">
    <property type="protein sequence ID" value="KAJ4334658.1"/>
    <property type="molecule type" value="Genomic_DNA"/>
</dbReference>
<keyword evidence="3" id="KW-0732">Signal</keyword>
<feature type="signal peptide" evidence="3">
    <location>
        <begin position="1"/>
        <end position="20"/>
    </location>
</feature>
<protein>
    <submittedName>
        <fullName evidence="4">Uncharacterized protein</fullName>
    </submittedName>
</protein>
<keyword evidence="2" id="KW-0472">Membrane</keyword>
<evidence type="ECO:0000313" key="5">
    <source>
        <dbReference type="Proteomes" id="UP001140562"/>
    </source>
</evidence>
<evidence type="ECO:0000256" key="3">
    <source>
        <dbReference type="SAM" id="SignalP"/>
    </source>
</evidence>
<reference evidence="4" key="1">
    <citation type="submission" date="2022-10" db="EMBL/GenBank/DDBJ databases">
        <title>Tapping the CABI collections for fungal endophytes: first genome assemblies for Collariella, Neodidymelliopsis, Ascochyta clinopodiicola, Didymella pomorum, Didymosphaeria variabile, Neocosmospora piperis and Neocucurbitaria cava.</title>
        <authorList>
            <person name="Hill R."/>
        </authorList>
    </citation>
    <scope>NUCLEOTIDE SEQUENCE</scope>
    <source>
        <strain evidence="4">IMI 360193</strain>
    </source>
</reference>
<dbReference type="Proteomes" id="UP001140562">
    <property type="component" value="Unassembled WGS sequence"/>
</dbReference>
<keyword evidence="5" id="KW-1185">Reference proteome</keyword>
<accession>A0A9W8WW75</accession>
<evidence type="ECO:0000256" key="1">
    <source>
        <dbReference type="SAM" id="MobiDB-lite"/>
    </source>
</evidence>
<comment type="caution">
    <text evidence="4">The sequence shown here is derived from an EMBL/GenBank/DDBJ whole genome shotgun (WGS) entry which is preliminary data.</text>
</comment>
<keyword evidence="2" id="KW-1133">Transmembrane helix</keyword>
<organism evidence="4 5">
    <name type="scientific">Didymella glomerata</name>
    <dbReference type="NCBI Taxonomy" id="749621"/>
    <lineage>
        <taxon>Eukaryota</taxon>
        <taxon>Fungi</taxon>
        <taxon>Dikarya</taxon>
        <taxon>Ascomycota</taxon>
        <taxon>Pezizomycotina</taxon>
        <taxon>Dothideomycetes</taxon>
        <taxon>Pleosporomycetidae</taxon>
        <taxon>Pleosporales</taxon>
        <taxon>Pleosporineae</taxon>
        <taxon>Didymellaceae</taxon>
        <taxon>Didymella</taxon>
    </lineage>
</organism>
<dbReference type="AlphaFoldDB" id="A0A9W8WW75"/>
<dbReference type="OrthoDB" id="3791536at2759"/>
<keyword evidence="2" id="KW-0812">Transmembrane</keyword>
<feature type="chain" id="PRO_5040869075" evidence="3">
    <location>
        <begin position="21"/>
        <end position="332"/>
    </location>
</feature>
<gene>
    <name evidence="4" type="ORF">N0V87_006694</name>
</gene>
<proteinExistence type="predicted"/>